<protein>
    <submittedName>
        <fullName evidence="12">tRNA 5-methylaminomethyl-2-thiouridine biosynthesis bifunctional protein</fullName>
    </submittedName>
</protein>
<evidence type="ECO:0000256" key="5">
    <source>
        <dbReference type="ARBA" id="ARBA00022691"/>
    </source>
</evidence>
<dbReference type="Proteomes" id="UP000293433">
    <property type="component" value="Unassembled WGS sequence"/>
</dbReference>
<feature type="compositionally biased region" description="Polar residues" evidence="10">
    <location>
        <begin position="7"/>
        <end position="34"/>
    </location>
</feature>
<dbReference type="Pfam" id="PF01266">
    <property type="entry name" value="DAO"/>
    <property type="match status" value="1"/>
</dbReference>
<evidence type="ECO:0000313" key="13">
    <source>
        <dbReference type="Proteomes" id="UP000293433"/>
    </source>
</evidence>
<evidence type="ECO:0000256" key="8">
    <source>
        <dbReference type="ARBA" id="ARBA00023002"/>
    </source>
</evidence>
<evidence type="ECO:0000313" key="12">
    <source>
        <dbReference type="EMBL" id="RZS57823.1"/>
    </source>
</evidence>
<dbReference type="InterPro" id="IPR029063">
    <property type="entry name" value="SAM-dependent_MTases_sf"/>
</dbReference>
<dbReference type="PANTHER" id="PTHR13847">
    <property type="entry name" value="SARCOSINE DEHYDROGENASE-RELATED"/>
    <property type="match status" value="1"/>
</dbReference>
<dbReference type="AlphaFoldDB" id="A0A4Q7LU29"/>
<dbReference type="GO" id="GO:0016645">
    <property type="term" value="F:oxidoreductase activity, acting on the CH-NH group of donors"/>
    <property type="evidence" value="ECO:0007669"/>
    <property type="project" value="InterPro"/>
</dbReference>
<keyword evidence="7" id="KW-0274">FAD</keyword>
<dbReference type="EMBL" id="SGWV01000007">
    <property type="protein sequence ID" value="RZS57823.1"/>
    <property type="molecule type" value="Genomic_DNA"/>
</dbReference>
<evidence type="ECO:0000256" key="9">
    <source>
        <dbReference type="ARBA" id="ARBA00023268"/>
    </source>
</evidence>
<dbReference type="InterPro" id="IPR036188">
    <property type="entry name" value="FAD/NAD-bd_sf"/>
</dbReference>
<keyword evidence="4" id="KW-0808">Transferase</keyword>
<dbReference type="NCBIfam" id="TIGR03197">
    <property type="entry name" value="MnmC_Cterm"/>
    <property type="match status" value="1"/>
</dbReference>
<dbReference type="GO" id="GO:0032259">
    <property type="term" value="P:methylation"/>
    <property type="evidence" value="ECO:0007669"/>
    <property type="project" value="UniProtKB-KW"/>
</dbReference>
<dbReference type="Gene3D" id="3.30.9.10">
    <property type="entry name" value="D-Amino Acid Oxidase, subunit A, domain 2"/>
    <property type="match status" value="1"/>
</dbReference>
<keyword evidence="5" id="KW-0949">S-adenosyl-L-methionine</keyword>
<accession>A0A4Q7LU29</accession>
<comment type="caution">
    <text evidence="12">The sequence shown here is derived from an EMBL/GenBank/DDBJ whole genome shotgun (WGS) entry which is preliminary data.</text>
</comment>
<evidence type="ECO:0000256" key="10">
    <source>
        <dbReference type="SAM" id="MobiDB-lite"/>
    </source>
</evidence>
<reference evidence="12 13" key="1">
    <citation type="submission" date="2019-02" db="EMBL/GenBank/DDBJ databases">
        <title>Genomic Encyclopedia of Type Strains, Phase IV (KMG-IV): sequencing the most valuable type-strain genomes for metagenomic binning, comparative biology and taxonomic classification.</title>
        <authorList>
            <person name="Goeker M."/>
        </authorList>
    </citation>
    <scope>NUCLEOTIDE SEQUENCE [LARGE SCALE GENOMIC DNA]</scope>
    <source>
        <strain evidence="12 13">DSM 10617</strain>
    </source>
</reference>
<dbReference type="InterPro" id="IPR017610">
    <property type="entry name" value="tRNA_S-uridine_synth_MnmC_C"/>
</dbReference>
<dbReference type="InterPro" id="IPR006076">
    <property type="entry name" value="FAD-dep_OxRdtase"/>
</dbReference>
<keyword evidence="8" id="KW-0560">Oxidoreductase</keyword>
<dbReference type="Gene3D" id="3.50.50.60">
    <property type="entry name" value="FAD/NAD(P)-binding domain"/>
    <property type="match status" value="1"/>
</dbReference>
<evidence type="ECO:0000259" key="11">
    <source>
        <dbReference type="Pfam" id="PF01266"/>
    </source>
</evidence>
<feature type="domain" description="FAD dependent oxidoreductase" evidence="11">
    <location>
        <begin position="232"/>
        <end position="615"/>
    </location>
</feature>
<evidence type="ECO:0000256" key="2">
    <source>
        <dbReference type="ARBA" id="ARBA00022603"/>
    </source>
</evidence>
<dbReference type="GO" id="GO:0005737">
    <property type="term" value="C:cytoplasm"/>
    <property type="evidence" value="ECO:0007669"/>
    <property type="project" value="TreeGrafter"/>
</dbReference>
<evidence type="ECO:0000256" key="7">
    <source>
        <dbReference type="ARBA" id="ARBA00022827"/>
    </source>
</evidence>
<keyword evidence="13" id="KW-1185">Reference proteome</keyword>
<gene>
    <name evidence="12" type="ORF">EV685_0096</name>
</gene>
<keyword evidence="3" id="KW-0285">Flavoprotein</keyword>
<evidence type="ECO:0000256" key="3">
    <source>
        <dbReference type="ARBA" id="ARBA00022630"/>
    </source>
</evidence>
<feature type="region of interest" description="Disordered" evidence="10">
    <location>
        <begin position="1"/>
        <end position="50"/>
    </location>
</feature>
<proteinExistence type="predicted"/>
<sequence length="638" mass="66556">MIGATGRTCQGQCRPMSRSTPRPTACSGTSTATRPSLAAPLATPPHPWTGQPRHVVLATSFGQGHDFLATWQAWREDAQRCDRLIWVALAAHPLAAAELARSHQAGPHAALAERLITAWPPATPGSHGIDLEDGRVQLLLGWGEPTQVLDGLQLTFDTLALDEGAHPWDDDACRRLARLAAPGARLVSEGVSPALRASLARHGFVDDRYAPRFHPVAARGWARPTSPARREALVIGAGLAGAAAAWGLARAGWQASVLDRHAQPAQEASGNAGGLVHMIFNAPDSLHARWFRAAALATAQAAAGPLSTGEVAGALDGFLRLEPRLDAGKAQSQRAGVGLPQALVDWREPADAAALAGLPLTTGAWLFERAAGWLDPAGWTRWMLAQAGVDAVSGRGWIGGCAVARLLPPRGDMDGWTALDAQGHVIAQAPVVVLANALDANRLLPDGSVAPQISSVRGQVTRLPADLPGLLRPTLPLSGQGYGLSLPSGEVLIGATTQHEAPDASGRALRLDDQRHNLRRAAALGIVPAGLDASDALLPGRAGWRAVTPDRLPLVGPVVDAMARAALLATGRARLDGPRQQPRRVGPGHGLYLCTGLGSRGITSALLAGRLLAAWVSGDPMPVDTALRDALDPARDLG</sequence>
<dbReference type="GO" id="GO:0008168">
    <property type="term" value="F:methyltransferase activity"/>
    <property type="evidence" value="ECO:0007669"/>
    <property type="project" value="UniProtKB-KW"/>
</dbReference>
<evidence type="ECO:0000256" key="1">
    <source>
        <dbReference type="ARBA" id="ARBA00022490"/>
    </source>
</evidence>
<evidence type="ECO:0000256" key="6">
    <source>
        <dbReference type="ARBA" id="ARBA00022694"/>
    </source>
</evidence>
<keyword evidence="9" id="KW-0511">Multifunctional enzyme</keyword>
<organism evidence="12 13">
    <name type="scientific">Sphaerotilus mobilis</name>
    <dbReference type="NCBI Taxonomy" id="47994"/>
    <lineage>
        <taxon>Bacteria</taxon>
        <taxon>Pseudomonadati</taxon>
        <taxon>Pseudomonadota</taxon>
        <taxon>Betaproteobacteria</taxon>
        <taxon>Burkholderiales</taxon>
        <taxon>Sphaerotilaceae</taxon>
        <taxon>Sphaerotilus</taxon>
    </lineage>
</organism>
<dbReference type="GO" id="GO:0008033">
    <property type="term" value="P:tRNA processing"/>
    <property type="evidence" value="ECO:0007669"/>
    <property type="project" value="UniProtKB-KW"/>
</dbReference>
<dbReference type="PANTHER" id="PTHR13847:SF283">
    <property type="entry name" value="TRNA 5-METHYLAMINOMETHYL-2-THIOURIDINE BIOSYNTHESIS BIFUNCTIONAL PROTEIN MNMC"/>
    <property type="match status" value="1"/>
</dbReference>
<dbReference type="Gene3D" id="3.40.50.150">
    <property type="entry name" value="Vaccinia Virus protein VP39"/>
    <property type="match status" value="1"/>
</dbReference>
<keyword evidence="6" id="KW-0819">tRNA processing</keyword>
<name>A0A4Q7LU29_9BURK</name>
<keyword evidence="1" id="KW-0963">Cytoplasm</keyword>
<keyword evidence="2" id="KW-0489">Methyltransferase</keyword>
<dbReference type="SUPFAM" id="SSF51905">
    <property type="entry name" value="FAD/NAD(P)-binding domain"/>
    <property type="match status" value="1"/>
</dbReference>
<evidence type="ECO:0000256" key="4">
    <source>
        <dbReference type="ARBA" id="ARBA00022679"/>
    </source>
</evidence>